<dbReference type="InterPro" id="IPR022755">
    <property type="entry name" value="Znf_C2H2_jaz"/>
</dbReference>
<evidence type="ECO:0000259" key="22">
    <source>
        <dbReference type="PROSITE" id="PS50157"/>
    </source>
</evidence>
<dbReference type="Proteomes" id="UP000078492">
    <property type="component" value="Unassembled WGS sequence"/>
</dbReference>
<evidence type="ECO:0000256" key="8">
    <source>
        <dbReference type="ARBA" id="ARBA00022723"/>
    </source>
</evidence>
<dbReference type="Pfam" id="PF00587">
    <property type="entry name" value="tRNA-synt_2b"/>
    <property type="match status" value="1"/>
</dbReference>
<dbReference type="InterPro" id="IPR042103">
    <property type="entry name" value="SerRS_1_N_sf"/>
</dbReference>
<dbReference type="InterPro" id="IPR045864">
    <property type="entry name" value="aa-tRNA-synth_II/BPL/LPL"/>
</dbReference>
<organism evidence="24 25">
    <name type="scientific">Trachymyrmex cornetzi</name>
    <dbReference type="NCBI Taxonomy" id="471704"/>
    <lineage>
        <taxon>Eukaryota</taxon>
        <taxon>Metazoa</taxon>
        <taxon>Ecdysozoa</taxon>
        <taxon>Arthropoda</taxon>
        <taxon>Hexapoda</taxon>
        <taxon>Insecta</taxon>
        <taxon>Pterygota</taxon>
        <taxon>Neoptera</taxon>
        <taxon>Endopterygota</taxon>
        <taxon>Hymenoptera</taxon>
        <taxon>Apocrita</taxon>
        <taxon>Aculeata</taxon>
        <taxon>Formicoidea</taxon>
        <taxon>Formicidae</taxon>
        <taxon>Myrmicinae</taxon>
        <taxon>Trachymyrmex</taxon>
    </lineage>
</organism>
<dbReference type="GO" id="GO:0006434">
    <property type="term" value="P:seryl-tRNA aminoacylation"/>
    <property type="evidence" value="ECO:0007669"/>
    <property type="project" value="InterPro"/>
</dbReference>
<evidence type="ECO:0000256" key="19">
    <source>
        <dbReference type="ARBA" id="ARBA00068297"/>
    </source>
</evidence>
<dbReference type="AlphaFoldDB" id="A0A195DUT9"/>
<evidence type="ECO:0000256" key="15">
    <source>
        <dbReference type="ARBA" id="ARBA00031113"/>
    </source>
</evidence>
<dbReference type="PANTHER" id="PTHR11778">
    <property type="entry name" value="SERYL-TRNA SYNTHETASE"/>
    <property type="match status" value="1"/>
</dbReference>
<dbReference type="GO" id="GO:0005524">
    <property type="term" value="F:ATP binding"/>
    <property type="evidence" value="ECO:0007669"/>
    <property type="project" value="UniProtKB-KW"/>
</dbReference>
<keyword evidence="10 20" id="KW-0863">Zinc-finger</keyword>
<dbReference type="Gene3D" id="3.30.160.60">
    <property type="entry name" value="Classic Zinc Finger"/>
    <property type="match status" value="1"/>
</dbReference>
<dbReference type="InterPro" id="IPR002314">
    <property type="entry name" value="aa-tRNA-synt_IIb"/>
</dbReference>
<dbReference type="PROSITE" id="PS50862">
    <property type="entry name" value="AA_TRNA_LIGASE_II"/>
    <property type="match status" value="1"/>
</dbReference>
<evidence type="ECO:0000313" key="25">
    <source>
        <dbReference type="Proteomes" id="UP000078492"/>
    </source>
</evidence>
<keyword evidence="6" id="KW-0690">Ribosome biogenesis</keyword>
<keyword evidence="25" id="KW-1185">Reference proteome</keyword>
<evidence type="ECO:0000256" key="5">
    <source>
        <dbReference type="ARBA" id="ARBA00022490"/>
    </source>
</evidence>
<dbReference type="Pfam" id="PF12171">
    <property type="entry name" value="zf-C2H2_jaz"/>
    <property type="match status" value="1"/>
</dbReference>
<dbReference type="InterPro" id="IPR002317">
    <property type="entry name" value="Ser-tRNA-ligase_type_1"/>
</dbReference>
<evidence type="ECO:0000256" key="3">
    <source>
        <dbReference type="ARBA" id="ARBA00010728"/>
    </source>
</evidence>
<evidence type="ECO:0000256" key="21">
    <source>
        <dbReference type="SAM" id="Coils"/>
    </source>
</evidence>
<protein>
    <recommendedName>
        <fullName evidence="19">Zinc finger protein 593 homolog</fullName>
        <ecNumber evidence="4">6.1.1.11</ecNumber>
    </recommendedName>
    <alternativeName>
        <fullName evidence="15">Seryl-tRNA synthetase</fullName>
    </alternativeName>
</protein>
<feature type="domain" description="Aminoacyl-transfer RNA synthetases class-II family profile" evidence="23">
    <location>
        <begin position="352"/>
        <end position="590"/>
    </location>
</feature>
<dbReference type="PROSITE" id="PS50157">
    <property type="entry name" value="ZINC_FINGER_C2H2_2"/>
    <property type="match status" value="1"/>
</dbReference>
<keyword evidence="12" id="KW-0067">ATP-binding</keyword>
<sequence>MTYKRKKTHRGDIHLKRNWQTKRRTKDLDEIDEDLKEENARKLLNQEVDFDKPGAAQYYCVHCARYFIDKTALHTHFNTKGHKRRMKALELEPYTIQESERAAGKGSYVTPQKRKIETMTQEDLDINATFTYALKHTYKTLICDVRRRTSHPLNFERNYSSALYVSGNKAYKSFAYLSPYLDFDERFANVDKLQKNLALRGMDVDIVLLKEAWDFYTKVVADRYALENNNKKLTDRMKTLLENVEHTAEQEQEMLKLRTQLKIIRQDLKMMKEAMWDLDEDVIEKVLKLPNELDPRTPVGEPVILKSVGNLPEISEKKRSHLDVGTSLDLLEYKNSMCYFLSNDAALFELAILAHVGRVLGENNMIKVAGTDFSRSFVVEASGLNHEDPMASFVIENHNEVERGSPNRMHLVGGASLVSFLALHTKQLINPKNFPLKYFATGRQYIPSPRDSHTYGLFTICQASVAHSFIMVKDAKSEEYKILFEELLEIVCRLYDDLCNHYRVVMRPASELQSCEEMRVSFEMWSPFLNRYIEIGHVSTYGDYFSKRLLIVYQTSTGREFPSMISGTILSVPRLLACLLEQNPDRFVIPSKIAEFIPSDNYIM</sequence>
<evidence type="ECO:0000256" key="6">
    <source>
        <dbReference type="ARBA" id="ARBA00022517"/>
    </source>
</evidence>
<comment type="function">
    <text evidence="17">Involved in pre-60S ribosomal particles maturation by promoting the nuclear export of the 60S ribosome.</text>
</comment>
<dbReference type="GO" id="GO:0043021">
    <property type="term" value="F:ribonucleoprotein complex binding"/>
    <property type="evidence" value="ECO:0007669"/>
    <property type="project" value="UniProtKB-ARBA"/>
</dbReference>
<keyword evidence="14" id="KW-0539">Nucleus</keyword>
<dbReference type="GO" id="GO:0005737">
    <property type="term" value="C:cytoplasm"/>
    <property type="evidence" value="ECO:0007669"/>
    <property type="project" value="UniProtKB-SubCell"/>
</dbReference>
<dbReference type="SUPFAM" id="SSF57667">
    <property type="entry name" value="beta-beta-alpha zinc fingers"/>
    <property type="match status" value="1"/>
</dbReference>
<dbReference type="Gene3D" id="1.10.287.40">
    <property type="entry name" value="Serine-tRNA synthetase, tRNA binding domain"/>
    <property type="match status" value="1"/>
</dbReference>
<dbReference type="SUPFAM" id="SSF46589">
    <property type="entry name" value="tRNA-binding arm"/>
    <property type="match status" value="1"/>
</dbReference>
<comment type="subunit">
    <text evidence="18">Associates with pre-60S ribosomal particles; released from the pre-60S particle very early in the cytoplasm.</text>
</comment>
<keyword evidence="11" id="KW-0862">Zinc</keyword>
<evidence type="ECO:0000256" key="13">
    <source>
        <dbReference type="ARBA" id="ARBA00023146"/>
    </source>
</evidence>
<keyword evidence="7" id="KW-0436">Ligase</keyword>
<evidence type="ECO:0000313" key="24">
    <source>
        <dbReference type="EMBL" id="KYN16638.1"/>
    </source>
</evidence>
<dbReference type="GO" id="GO:0008270">
    <property type="term" value="F:zinc ion binding"/>
    <property type="evidence" value="ECO:0007669"/>
    <property type="project" value="UniProtKB-KW"/>
</dbReference>
<dbReference type="InterPro" id="IPR006195">
    <property type="entry name" value="aa-tRNA-synth_II"/>
</dbReference>
<dbReference type="GO" id="GO:0005634">
    <property type="term" value="C:nucleus"/>
    <property type="evidence" value="ECO:0007669"/>
    <property type="project" value="UniProtKB-SubCell"/>
</dbReference>
<dbReference type="InterPro" id="IPR013087">
    <property type="entry name" value="Znf_C2H2_type"/>
</dbReference>
<dbReference type="GO" id="GO:0042254">
    <property type="term" value="P:ribosome biogenesis"/>
    <property type="evidence" value="ECO:0007669"/>
    <property type="project" value="UniProtKB-KW"/>
</dbReference>
<dbReference type="EC" id="6.1.1.11" evidence="4"/>
<dbReference type="SUPFAM" id="SSF55681">
    <property type="entry name" value="Class II aaRS and biotin synthetases"/>
    <property type="match status" value="1"/>
</dbReference>
<dbReference type="STRING" id="471704.A0A195DUT9"/>
<evidence type="ECO:0000256" key="17">
    <source>
        <dbReference type="ARBA" id="ARBA00057732"/>
    </source>
</evidence>
<keyword evidence="8" id="KW-0479">Metal-binding</keyword>
<gene>
    <name evidence="24" type="ORF">ALC57_11147</name>
</gene>
<name>A0A195DUT9_9HYME</name>
<evidence type="ECO:0000256" key="20">
    <source>
        <dbReference type="PROSITE-ProRule" id="PRU00042"/>
    </source>
</evidence>
<comment type="similarity">
    <text evidence="16">Belongs to the ZNF593/BUD20 C2H2-type zinc-finger protein family.</text>
</comment>
<feature type="coiled-coil region" evidence="21">
    <location>
        <begin position="223"/>
        <end position="267"/>
    </location>
</feature>
<accession>A0A195DUT9</accession>
<dbReference type="PROSITE" id="PS00028">
    <property type="entry name" value="ZINC_FINGER_C2H2_1"/>
    <property type="match status" value="1"/>
</dbReference>
<evidence type="ECO:0000256" key="2">
    <source>
        <dbReference type="ARBA" id="ARBA00004496"/>
    </source>
</evidence>
<dbReference type="InterPro" id="IPR036236">
    <property type="entry name" value="Znf_C2H2_sf"/>
</dbReference>
<dbReference type="Gene3D" id="3.30.930.10">
    <property type="entry name" value="Bira Bifunctional Protein, Domain 2"/>
    <property type="match status" value="1"/>
</dbReference>
<evidence type="ECO:0000256" key="4">
    <source>
        <dbReference type="ARBA" id="ARBA00012840"/>
    </source>
</evidence>
<evidence type="ECO:0000256" key="1">
    <source>
        <dbReference type="ARBA" id="ARBA00004123"/>
    </source>
</evidence>
<proteinExistence type="inferred from homology"/>
<evidence type="ECO:0000256" key="7">
    <source>
        <dbReference type="ARBA" id="ARBA00022598"/>
    </source>
</evidence>
<comment type="subcellular location">
    <subcellularLocation>
        <location evidence="2">Cytoplasm</location>
    </subcellularLocation>
    <subcellularLocation>
        <location evidence="1">Nucleus</location>
    </subcellularLocation>
</comment>
<comment type="similarity">
    <text evidence="3">Belongs to the class-II aminoacyl-tRNA synthetase family. Type-1 seryl-tRNA synthetase subfamily.</text>
</comment>
<evidence type="ECO:0000256" key="16">
    <source>
        <dbReference type="ARBA" id="ARBA00038064"/>
    </source>
</evidence>
<evidence type="ECO:0000256" key="12">
    <source>
        <dbReference type="ARBA" id="ARBA00022840"/>
    </source>
</evidence>
<dbReference type="GO" id="GO:0004828">
    <property type="term" value="F:serine-tRNA ligase activity"/>
    <property type="evidence" value="ECO:0007669"/>
    <property type="project" value="UniProtKB-EC"/>
</dbReference>
<dbReference type="InterPro" id="IPR010978">
    <property type="entry name" value="tRNA-bd_arm"/>
</dbReference>
<dbReference type="FunFam" id="3.30.160.60:FF:000299">
    <property type="entry name" value="Zinc finger protein 593"/>
    <property type="match status" value="1"/>
</dbReference>
<evidence type="ECO:0000259" key="23">
    <source>
        <dbReference type="PROSITE" id="PS50862"/>
    </source>
</evidence>
<dbReference type="EMBL" id="KQ980322">
    <property type="protein sequence ID" value="KYN16638.1"/>
    <property type="molecule type" value="Genomic_DNA"/>
</dbReference>
<evidence type="ECO:0000256" key="9">
    <source>
        <dbReference type="ARBA" id="ARBA00022741"/>
    </source>
</evidence>
<feature type="domain" description="C2H2-type" evidence="22">
    <location>
        <begin position="58"/>
        <end position="87"/>
    </location>
</feature>
<keyword evidence="21" id="KW-0175">Coiled coil</keyword>
<reference evidence="24 25" key="1">
    <citation type="submission" date="2015-09" db="EMBL/GenBank/DDBJ databases">
        <title>Trachymyrmex cornetzi WGS genome.</title>
        <authorList>
            <person name="Nygaard S."/>
            <person name="Hu H."/>
            <person name="Boomsma J."/>
            <person name="Zhang G."/>
        </authorList>
    </citation>
    <scope>NUCLEOTIDE SEQUENCE [LARGE SCALE GENOMIC DNA]</scope>
    <source>
        <strain evidence="24">Tcor2-1</strain>
        <tissue evidence="24">Whole body</tissue>
    </source>
</reference>
<evidence type="ECO:0000256" key="10">
    <source>
        <dbReference type="ARBA" id="ARBA00022771"/>
    </source>
</evidence>
<evidence type="ECO:0000256" key="18">
    <source>
        <dbReference type="ARBA" id="ARBA00065398"/>
    </source>
</evidence>
<keyword evidence="13" id="KW-0030">Aminoacyl-tRNA synthetase</keyword>
<keyword evidence="5" id="KW-0963">Cytoplasm</keyword>
<evidence type="ECO:0000256" key="11">
    <source>
        <dbReference type="ARBA" id="ARBA00022833"/>
    </source>
</evidence>
<evidence type="ECO:0000256" key="14">
    <source>
        <dbReference type="ARBA" id="ARBA00023242"/>
    </source>
</evidence>
<keyword evidence="9" id="KW-0547">Nucleotide-binding</keyword>